<keyword evidence="1" id="KW-0732">Signal</keyword>
<name>A0AAV3U3S5_9ALTE</name>
<proteinExistence type="predicted"/>
<keyword evidence="3" id="KW-1185">Reference proteome</keyword>
<dbReference type="RefSeq" id="WP_345423330.1">
    <property type="nucleotide sequence ID" value="NZ_AP031496.1"/>
</dbReference>
<dbReference type="Proteomes" id="UP001409585">
    <property type="component" value="Unassembled WGS sequence"/>
</dbReference>
<protein>
    <recommendedName>
        <fullName evidence="4">TonB C-terminal domain-containing protein</fullName>
    </recommendedName>
</protein>
<dbReference type="InterPro" id="IPR011990">
    <property type="entry name" value="TPR-like_helical_dom_sf"/>
</dbReference>
<evidence type="ECO:0000256" key="1">
    <source>
        <dbReference type="SAM" id="SignalP"/>
    </source>
</evidence>
<feature type="chain" id="PRO_5043708050" description="TonB C-terminal domain-containing protein" evidence="1">
    <location>
        <begin position="20"/>
        <end position="419"/>
    </location>
</feature>
<dbReference type="EMBL" id="BAABLX010000026">
    <property type="protein sequence ID" value="GAA4946912.1"/>
    <property type="molecule type" value="Genomic_DNA"/>
</dbReference>
<feature type="signal peptide" evidence="1">
    <location>
        <begin position="1"/>
        <end position="19"/>
    </location>
</feature>
<gene>
    <name evidence="2" type="ORF">GCM10025791_27920</name>
</gene>
<organism evidence="2 3">
    <name type="scientific">Halioxenophilus aromaticivorans</name>
    <dbReference type="NCBI Taxonomy" id="1306992"/>
    <lineage>
        <taxon>Bacteria</taxon>
        <taxon>Pseudomonadati</taxon>
        <taxon>Pseudomonadota</taxon>
        <taxon>Gammaproteobacteria</taxon>
        <taxon>Alteromonadales</taxon>
        <taxon>Alteromonadaceae</taxon>
        <taxon>Halioxenophilus</taxon>
    </lineage>
</organism>
<dbReference type="SUPFAM" id="SSF48452">
    <property type="entry name" value="TPR-like"/>
    <property type="match status" value="1"/>
</dbReference>
<accession>A0AAV3U3S5</accession>
<reference evidence="3" key="1">
    <citation type="journal article" date="2019" name="Int. J. Syst. Evol. Microbiol.">
        <title>The Global Catalogue of Microorganisms (GCM) 10K type strain sequencing project: providing services to taxonomists for standard genome sequencing and annotation.</title>
        <authorList>
            <consortium name="The Broad Institute Genomics Platform"/>
            <consortium name="The Broad Institute Genome Sequencing Center for Infectious Disease"/>
            <person name="Wu L."/>
            <person name="Ma J."/>
        </authorList>
    </citation>
    <scope>NUCLEOTIDE SEQUENCE [LARGE SCALE GENOMIC DNA]</scope>
    <source>
        <strain evidence="3">JCM 19134</strain>
    </source>
</reference>
<dbReference type="AlphaFoldDB" id="A0AAV3U3S5"/>
<comment type="caution">
    <text evidence="2">The sequence shown here is derived from an EMBL/GenBank/DDBJ whole genome shotgun (WGS) entry which is preliminary data.</text>
</comment>
<sequence length="419" mass="47047">MNLRLCCRYLLLAGCCAYGANGTAQTLAMSETRLGQMPATAAELSWQQPSQSASQQIRHEIDMALSEYGPYSPQLGQLYASLGSQLQNEQDHLSALGVFKSAMHVERINQGLYSSSQEHILDAMVRSALALKDWQLADDFLHHWQWLADEHGSNGPDAYLRGVRSLAREHLNAFFGGNSLSSTAAELHIVKADYWFTTAVNSLEQHGQQDQSMLPWLQDITLTAYYLSLMSAEKKRPIEPTKIDGEPDVLKSNLSQANFLMEQYRKGKDAIERMIEIHSQEAQGDIHPQVEAEILLADWYQLYNRPESAKKQYNRAYDLLLSNLNYHQPGEEIVRMPVGLPEVESQRANKNALAQKIVIRYDVSWRGNASNLTVLENPGIEVGEISDIKQAILGRKYRPKLINGVATDAQGVIEHFPIP</sequence>
<evidence type="ECO:0008006" key="4">
    <source>
        <dbReference type="Google" id="ProtNLM"/>
    </source>
</evidence>
<evidence type="ECO:0000313" key="3">
    <source>
        <dbReference type="Proteomes" id="UP001409585"/>
    </source>
</evidence>
<evidence type="ECO:0000313" key="2">
    <source>
        <dbReference type="EMBL" id="GAA4946912.1"/>
    </source>
</evidence>